<sequence length="441" mass="44044">MLGSVATLMHESYLAVYLTDVLHMSHTQIGSLQGAAQLFSKTSGSVSGILADVVTPARMVILGAALTALNKPMYAASGVVAALAGTTACLWWVTFAKIFDRVAKGIREAPSKALIGELAAASGDSPTAAFGLRQSMALLGASAGASVASLALALTSGNYPLTFALSTVPAVLALLLLSAAFGPGSTGGPAAGAKAGTADVEDSSMGRASLGDKAHGLLGVLRPAYWQALLVVAVLYIGRFDATFALLRAKGVLGAGFVPYLVPTVGITQVLLAAPLGLRAKSSVAARNATLLAGIAALVGADLCFAFLPSLPGILAGAFLLGLHMAATHGVSVAMLSSYIPAQPVPGLGRLSGTAWAMTDLLLGGVLAAANLLAGRLNDWTLSRGWGAIGCFLGGASGCSLAMALLALFAWRGELGRDDLLLGVVPPPAPPAPPAAAAATA</sequence>
<evidence type="ECO:0000256" key="1">
    <source>
        <dbReference type="SAM" id="Phobius"/>
    </source>
</evidence>
<gene>
    <name evidence="2" type="ORF">C2E21_1855</name>
</gene>
<keyword evidence="3" id="KW-1185">Reference proteome</keyword>
<feature type="transmembrane region" description="Helical" evidence="1">
    <location>
        <begin position="314"/>
        <end position="342"/>
    </location>
</feature>
<dbReference type="OrthoDB" id="512088at2759"/>
<protein>
    <submittedName>
        <fullName evidence="2">MFS transporter</fullName>
    </submittedName>
</protein>
<feature type="transmembrane region" description="Helical" evidence="1">
    <location>
        <begin position="257"/>
        <end position="278"/>
    </location>
</feature>
<dbReference type="PANTHER" id="PTHR23518:SF2">
    <property type="entry name" value="MAJOR FACILITATOR SUPERFAMILY TRANSPORTER"/>
    <property type="match status" value="1"/>
</dbReference>
<dbReference type="AlphaFoldDB" id="A0A2P6U166"/>
<evidence type="ECO:0000313" key="3">
    <source>
        <dbReference type="Proteomes" id="UP000239899"/>
    </source>
</evidence>
<keyword evidence="1" id="KW-0812">Transmembrane</keyword>
<feature type="transmembrane region" description="Helical" evidence="1">
    <location>
        <begin position="136"/>
        <end position="155"/>
    </location>
</feature>
<keyword evidence="1" id="KW-0472">Membrane</keyword>
<feature type="transmembrane region" description="Helical" evidence="1">
    <location>
        <begin position="290"/>
        <end position="308"/>
    </location>
</feature>
<dbReference type="PANTHER" id="PTHR23518">
    <property type="entry name" value="C-METHYLTRANSFERASE"/>
    <property type="match status" value="1"/>
</dbReference>
<dbReference type="Proteomes" id="UP000239899">
    <property type="component" value="Unassembled WGS sequence"/>
</dbReference>
<dbReference type="Gene3D" id="1.20.1250.20">
    <property type="entry name" value="MFS general substrate transporter like domains"/>
    <property type="match status" value="1"/>
</dbReference>
<dbReference type="EMBL" id="LHPG02000003">
    <property type="protein sequence ID" value="PRW60052.1"/>
    <property type="molecule type" value="Genomic_DNA"/>
</dbReference>
<keyword evidence="1" id="KW-1133">Transmembrane helix</keyword>
<evidence type="ECO:0000313" key="2">
    <source>
        <dbReference type="EMBL" id="PRW60052.1"/>
    </source>
</evidence>
<name>A0A2P6U166_CHLSO</name>
<feature type="transmembrane region" description="Helical" evidence="1">
    <location>
        <begin position="161"/>
        <end position="181"/>
    </location>
</feature>
<dbReference type="InterPro" id="IPR036259">
    <property type="entry name" value="MFS_trans_sf"/>
</dbReference>
<proteinExistence type="predicted"/>
<accession>A0A2P6U166</accession>
<dbReference type="SUPFAM" id="SSF103473">
    <property type="entry name" value="MFS general substrate transporter"/>
    <property type="match status" value="1"/>
</dbReference>
<feature type="transmembrane region" description="Helical" evidence="1">
    <location>
        <begin position="386"/>
        <end position="411"/>
    </location>
</feature>
<comment type="caution">
    <text evidence="2">The sequence shown here is derived from an EMBL/GenBank/DDBJ whole genome shotgun (WGS) entry which is preliminary data.</text>
</comment>
<feature type="transmembrane region" description="Helical" evidence="1">
    <location>
        <begin position="74"/>
        <end position="94"/>
    </location>
</feature>
<feature type="transmembrane region" description="Helical" evidence="1">
    <location>
        <begin position="354"/>
        <end position="374"/>
    </location>
</feature>
<reference evidence="2 3" key="1">
    <citation type="journal article" date="2018" name="Plant J.">
        <title>Genome sequences of Chlorella sorokiniana UTEX 1602 and Micractinium conductrix SAG 241.80: implications to maltose excretion by a green alga.</title>
        <authorList>
            <person name="Arriola M.B."/>
            <person name="Velmurugan N."/>
            <person name="Zhang Y."/>
            <person name="Plunkett M.H."/>
            <person name="Hondzo H."/>
            <person name="Barney B.M."/>
        </authorList>
    </citation>
    <scope>NUCLEOTIDE SEQUENCE [LARGE SCALE GENOMIC DNA]</scope>
    <source>
        <strain evidence="3">UTEX 1602</strain>
    </source>
</reference>
<feature type="transmembrane region" description="Helical" evidence="1">
    <location>
        <begin position="217"/>
        <end position="237"/>
    </location>
</feature>
<organism evidence="2 3">
    <name type="scientific">Chlorella sorokiniana</name>
    <name type="common">Freshwater green alga</name>
    <dbReference type="NCBI Taxonomy" id="3076"/>
    <lineage>
        <taxon>Eukaryota</taxon>
        <taxon>Viridiplantae</taxon>
        <taxon>Chlorophyta</taxon>
        <taxon>core chlorophytes</taxon>
        <taxon>Trebouxiophyceae</taxon>
        <taxon>Chlorellales</taxon>
        <taxon>Chlorellaceae</taxon>
        <taxon>Chlorella clade</taxon>
        <taxon>Chlorella</taxon>
    </lineage>
</organism>